<evidence type="ECO:0000256" key="1">
    <source>
        <dbReference type="SAM" id="MobiDB-lite"/>
    </source>
</evidence>
<accession>A0A9N9KWU4</accession>
<organism evidence="2 3">
    <name type="scientific">Hymenoscyphus fraxineus</name>
    <dbReference type="NCBI Taxonomy" id="746836"/>
    <lineage>
        <taxon>Eukaryota</taxon>
        <taxon>Fungi</taxon>
        <taxon>Dikarya</taxon>
        <taxon>Ascomycota</taxon>
        <taxon>Pezizomycotina</taxon>
        <taxon>Leotiomycetes</taxon>
        <taxon>Helotiales</taxon>
        <taxon>Helotiaceae</taxon>
        <taxon>Hymenoscyphus</taxon>
    </lineage>
</organism>
<gene>
    <name evidence="2" type="ORF">HYFRA_00008612</name>
</gene>
<proteinExistence type="predicted"/>
<evidence type="ECO:0000313" key="2">
    <source>
        <dbReference type="EMBL" id="CAG8954924.1"/>
    </source>
</evidence>
<protein>
    <submittedName>
        <fullName evidence="2">Uncharacterized protein</fullName>
    </submittedName>
</protein>
<dbReference type="EMBL" id="CAJVRL010000058">
    <property type="protein sequence ID" value="CAG8954924.1"/>
    <property type="molecule type" value="Genomic_DNA"/>
</dbReference>
<dbReference type="OrthoDB" id="10350562at2759"/>
<dbReference type="AlphaFoldDB" id="A0A9N9KWU4"/>
<dbReference type="Proteomes" id="UP000696280">
    <property type="component" value="Unassembled WGS sequence"/>
</dbReference>
<name>A0A9N9KWU4_9HELO</name>
<feature type="region of interest" description="Disordered" evidence="1">
    <location>
        <begin position="242"/>
        <end position="385"/>
    </location>
</feature>
<evidence type="ECO:0000313" key="3">
    <source>
        <dbReference type="Proteomes" id="UP000696280"/>
    </source>
</evidence>
<keyword evidence="3" id="KW-1185">Reference proteome</keyword>
<feature type="compositionally biased region" description="Low complexity" evidence="1">
    <location>
        <begin position="192"/>
        <end position="203"/>
    </location>
</feature>
<reference evidence="2" key="1">
    <citation type="submission" date="2021-07" db="EMBL/GenBank/DDBJ databases">
        <authorList>
            <person name="Durling M."/>
        </authorList>
    </citation>
    <scope>NUCLEOTIDE SEQUENCE</scope>
</reference>
<sequence>MCHQNIVQATDCGHTLTQLTMCHAKKQNARKPGFFKKLFGSKPNQQKTCPPEEMTTRRFASQDRVCDQCRALPVEELAQVIRNHAHDKRGQKKVVNMINFHNRTLGPFETWKFKNSVYRIGDVSHPLSYSEARALFWCLRCRRNNINRPEVGKSRSPLNHLCCDHSETFEEFTELIEKKSISGYPVSPPGSPQSSSQSFRSVRTTGLQDPYSSRAYIAGSSVRPPPPAPAFDAYQRNNAPHALTTSGDWATVTDGNSPYHSRHDQRIREAGSSQRPVASAPAPGPTQRDPIFRGSLDPEVRGASGRRGAVSNSNPAQARAQAGSSNGNAGGLSRQERTARSQVPPRAPPQAPPQAVPINGNAGGLARQERTTRSQAPNPGGSTDERLQHRLALQHRLTEAETQWRKLLRAQRMGHPISYEEELRLWNEICDLKTQLHLPQRP</sequence>
<feature type="compositionally biased region" description="Polar residues" evidence="1">
    <location>
        <begin position="242"/>
        <end position="259"/>
    </location>
</feature>
<comment type="caution">
    <text evidence="2">The sequence shown here is derived from an EMBL/GenBank/DDBJ whole genome shotgun (WGS) entry which is preliminary data.</text>
</comment>
<feature type="region of interest" description="Disordered" evidence="1">
    <location>
        <begin position="181"/>
        <end position="205"/>
    </location>
</feature>
<feature type="compositionally biased region" description="Pro residues" evidence="1">
    <location>
        <begin position="345"/>
        <end position="355"/>
    </location>
</feature>